<evidence type="ECO:0000313" key="2">
    <source>
        <dbReference type="Proteomes" id="UP001302367"/>
    </source>
</evidence>
<sequence>MSILKIPTELRASIYGYVFEEHWEKHGRHVRVDSPPGCRMSDPEHIWDAVELQRASGPSRTKGNKRNSEYSRLDPPVLHTCKLFYKEGHDEYRRFLKGKVGFGPAGPGARNRACIRLRRYKKCGAGYRLDGREPWLYLRNLRFSR</sequence>
<gene>
    <name evidence="1" type="ORF">RHO25_007190</name>
</gene>
<reference evidence="1 2" key="1">
    <citation type="submission" date="2023-09" db="EMBL/GenBank/DDBJ databases">
        <title>Complete-Gapless Cercospora beticola genome.</title>
        <authorList>
            <person name="Wyatt N.A."/>
            <person name="Spanner R.E."/>
            <person name="Bolton M.D."/>
        </authorList>
    </citation>
    <scope>NUCLEOTIDE SEQUENCE [LARGE SCALE GENOMIC DNA]</scope>
    <source>
        <strain evidence="1">Cb09-40</strain>
    </source>
</reference>
<keyword evidence="2" id="KW-1185">Reference proteome</keyword>
<dbReference type="GeneID" id="90644357"/>
<dbReference type="EMBL" id="CP134187">
    <property type="protein sequence ID" value="WPB02554.1"/>
    <property type="molecule type" value="Genomic_DNA"/>
</dbReference>
<protein>
    <submittedName>
        <fullName evidence="1">Uncharacterized protein</fullName>
    </submittedName>
</protein>
<dbReference type="RefSeq" id="XP_065458983.1">
    <property type="nucleotide sequence ID" value="XM_065602911.1"/>
</dbReference>
<dbReference type="Proteomes" id="UP001302367">
    <property type="component" value="Chromosome 4"/>
</dbReference>
<name>A0ABZ0NSY2_CERBT</name>
<evidence type="ECO:0000313" key="1">
    <source>
        <dbReference type="EMBL" id="WPB02554.1"/>
    </source>
</evidence>
<proteinExistence type="predicted"/>
<organism evidence="1 2">
    <name type="scientific">Cercospora beticola</name>
    <name type="common">Sugarbeet leaf spot fungus</name>
    <dbReference type="NCBI Taxonomy" id="122368"/>
    <lineage>
        <taxon>Eukaryota</taxon>
        <taxon>Fungi</taxon>
        <taxon>Dikarya</taxon>
        <taxon>Ascomycota</taxon>
        <taxon>Pezizomycotina</taxon>
        <taxon>Dothideomycetes</taxon>
        <taxon>Dothideomycetidae</taxon>
        <taxon>Mycosphaerellales</taxon>
        <taxon>Mycosphaerellaceae</taxon>
        <taxon>Cercospora</taxon>
    </lineage>
</organism>
<accession>A0ABZ0NSY2</accession>